<dbReference type="InterPro" id="IPR003018">
    <property type="entry name" value="GAF"/>
</dbReference>
<dbReference type="InterPro" id="IPR029016">
    <property type="entry name" value="GAF-like_dom_sf"/>
</dbReference>
<protein>
    <submittedName>
        <fullName evidence="4">Diguanylate cyclase (GGDEF) domain-containing protein</fullName>
    </submittedName>
</protein>
<feature type="compositionally biased region" description="Low complexity" evidence="1">
    <location>
        <begin position="1"/>
        <end position="18"/>
    </location>
</feature>
<dbReference type="SUPFAM" id="SSF55073">
    <property type="entry name" value="Nucleotide cyclase"/>
    <property type="match status" value="1"/>
</dbReference>
<dbReference type="InterPro" id="IPR050706">
    <property type="entry name" value="Cyclic-di-GMP_PDE-like"/>
</dbReference>
<gene>
    <name evidence="4" type="ORF">SAMN05421867_104151</name>
</gene>
<accession>A0A1I0X7K9</accession>
<dbReference type="SUPFAM" id="SSF141868">
    <property type="entry name" value="EAL domain-like"/>
    <property type="match status" value="1"/>
</dbReference>
<dbReference type="Pfam" id="PF00563">
    <property type="entry name" value="EAL"/>
    <property type="match status" value="1"/>
</dbReference>
<dbReference type="CDD" id="cd01948">
    <property type="entry name" value="EAL"/>
    <property type="match status" value="1"/>
</dbReference>
<evidence type="ECO:0000256" key="1">
    <source>
        <dbReference type="SAM" id="MobiDB-lite"/>
    </source>
</evidence>
<dbReference type="PROSITE" id="PS50887">
    <property type="entry name" value="GGDEF"/>
    <property type="match status" value="1"/>
</dbReference>
<dbReference type="Gene3D" id="3.30.70.270">
    <property type="match status" value="1"/>
</dbReference>
<dbReference type="Gene3D" id="3.30.450.40">
    <property type="match status" value="2"/>
</dbReference>
<dbReference type="RefSeq" id="WP_090031555.1">
    <property type="nucleotide sequence ID" value="NZ_BONM01000010.1"/>
</dbReference>
<evidence type="ECO:0000259" key="3">
    <source>
        <dbReference type="PROSITE" id="PS50887"/>
    </source>
</evidence>
<proteinExistence type="predicted"/>
<feature type="domain" description="GGDEF" evidence="3">
    <location>
        <begin position="248"/>
        <end position="369"/>
    </location>
</feature>
<evidence type="ECO:0000313" key="4">
    <source>
        <dbReference type="EMBL" id="SFA96350.1"/>
    </source>
</evidence>
<name>A0A1I0X7K9_9CELL</name>
<feature type="region of interest" description="Disordered" evidence="1">
    <location>
        <begin position="1"/>
        <end position="22"/>
    </location>
</feature>
<keyword evidence="5" id="KW-1185">Reference proteome</keyword>
<dbReference type="Proteomes" id="UP000199012">
    <property type="component" value="Unassembled WGS sequence"/>
</dbReference>
<evidence type="ECO:0000313" key="5">
    <source>
        <dbReference type="Proteomes" id="UP000199012"/>
    </source>
</evidence>
<reference evidence="4 5" key="1">
    <citation type="submission" date="2016-10" db="EMBL/GenBank/DDBJ databases">
        <authorList>
            <person name="de Groot N.N."/>
        </authorList>
    </citation>
    <scope>NUCLEOTIDE SEQUENCE [LARGE SCALE GENOMIC DNA]</scope>
    <source>
        <strain evidence="4 5">CGMCC 4.6945</strain>
    </source>
</reference>
<dbReference type="SMART" id="SM00052">
    <property type="entry name" value="EAL"/>
    <property type="match status" value="1"/>
</dbReference>
<dbReference type="NCBIfam" id="TIGR00254">
    <property type="entry name" value="GGDEF"/>
    <property type="match status" value="1"/>
</dbReference>
<dbReference type="InterPro" id="IPR001633">
    <property type="entry name" value="EAL_dom"/>
</dbReference>
<dbReference type="InterPro" id="IPR043128">
    <property type="entry name" value="Rev_trsase/Diguanyl_cyclase"/>
</dbReference>
<evidence type="ECO:0000259" key="2">
    <source>
        <dbReference type="PROSITE" id="PS50883"/>
    </source>
</evidence>
<dbReference type="EMBL" id="FOKA01000004">
    <property type="protein sequence ID" value="SFA96350.1"/>
    <property type="molecule type" value="Genomic_DNA"/>
</dbReference>
<dbReference type="STRING" id="988821.SAMN05421867_104151"/>
<dbReference type="InterPro" id="IPR035919">
    <property type="entry name" value="EAL_sf"/>
</dbReference>
<dbReference type="Pfam" id="PF00990">
    <property type="entry name" value="GGDEF"/>
    <property type="match status" value="1"/>
</dbReference>
<dbReference type="PANTHER" id="PTHR33121">
    <property type="entry name" value="CYCLIC DI-GMP PHOSPHODIESTERASE PDEF"/>
    <property type="match status" value="1"/>
</dbReference>
<dbReference type="Pfam" id="PF01590">
    <property type="entry name" value="GAF"/>
    <property type="match status" value="1"/>
</dbReference>
<organism evidence="4 5">
    <name type="scientific">Cellulomonas marina</name>
    <dbReference type="NCBI Taxonomy" id="988821"/>
    <lineage>
        <taxon>Bacteria</taxon>
        <taxon>Bacillati</taxon>
        <taxon>Actinomycetota</taxon>
        <taxon>Actinomycetes</taxon>
        <taxon>Micrococcales</taxon>
        <taxon>Cellulomonadaceae</taxon>
        <taxon>Cellulomonas</taxon>
    </lineage>
</organism>
<sequence length="774" mass="80431">MSTVRSVTGAPSAGPSGAADGGGVVSGAVGGAVGGTVGAPGGAGGRSSGTASVTEQQQAEHLVRLVQAALEDLRSRSGLESWALARRDGEDYVVLGAVGEAIGRPGDARVVAWDDTFCAQREDHGAPAVAADARAVPQYRRLVEQHSPRVRAVVTVPVLAPDGEWLGHLCGLGTEVDPGVERQLAAVELQAALLGSLLACEVHLIRERRRAEHAELAAHTDPLTGLGNRRAWDAGLAAEEARAALVASSVGVLVADVDGLKAVNDEAGHAAGDDVLAAAAEALRTVVRPEDLVARLGGDELGVLVPDADERTMADLLGAARAAWASRGVEVSAGWALRHAATGLRDAWRRADTAMYLDKGRRRLERADDRVAAGGALPTVPPDGLPLVGAGAPARDVDALLELVSAQLGLEVAYVNERRGNRWRIRNAHAEPDAGLVPGAESEVTDSFCELMVQGRLPVAVPDVAQVPELLALPTTAALGIGAWVGTPLHRSDGRLYGTLCAYSRSAEPGLGERDAGVLRVVGGLVMNILERHDAEDTARHALLERLDGLQSRGGPSMVFQPVVALADGTVVGHEALSRFPSGDPGEWFASARCAGVEEELELSAVRSALARHADLPGFLAVNVSARTACLPAMARALDAVDPARVVLELTEHTPVDDYDALRAAVRPLRDRGVRLAVDDVGAGFASMRHVLELVPDVLKLDISLVRNIATDPARQALAASMLAFAGSTGAVVVAEGIETADELEHLRAMGVQLGQGYHLGRPAPLPEPARVAG</sequence>
<feature type="domain" description="EAL" evidence="2">
    <location>
        <begin position="540"/>
        <end position="774"/>
    </location>
</feature>
<dbReference type="PROSITE" id="PS50883">
    <property type="entry name" value="EAL"/>
    <property type="match status" value="1"/>
</dbReference>
<dbReference type="Gene3D" id="3.20.20.450">
    <property type="entry name" value="EAL domain"/>
    <property type="match status" value="1"/>
</dbReference>
<dbReference type="GO" id="GO:0071111">
    <property type="term" value="F:cyclic-guanylate-specific phosphodiesterase activity"/>
    <property type="evidence" value="ECO:0007669"/>
    <property type="project" value="InterPro"/>
</dbReference>
<dbReference type="SMART" id="SM00065">
    <property type="entry name" value="GAF"/>
    <property type="match status" value="2"/>
</dbReference>
<dbReference type="SMART" id="SM00267">
    <property type="entry name" value="GGDEF"/>
    <property type="match status" value="1"/>
</dbReference>
<dbReference type="AlphaFoldDB" id="A0A1I0X7K9"/>
<dbReference type="InterPro" id="IPR000160">
    <property type="entry name" value="GGDEF_dom"/>
</dbReference>
<dbReference type="PANTHER" id="PTHR33121:SF76">
    <property type="entry name" value="SIGNALING PROTEIN"/>
    <property type="match status" value="1"/>
</dbReference>
<dbReference type="CDD" id="cd01949">
    <property type="entry name" value="GGDEF"/>
    <property type="match status" value="1"/>
</dbReference>
<dbReference type="InterPro" id="IPR029787">
    <property type="entry name" value="Nucleotide_cyclase"/>
</dbReference>
<dbReference type="SUPFAM" id="SSF55781">
    <property type="entry name" value="GAF domain-like"/>
    <property type="match status" value="2"/>
</dbReference>